<sequence length="124" mass="14010">LSKLPRMRGNSTLCQVTRREVTVFKDHSLRGGDGRVLGERAAKFRTRSPKIVINRDRYAFFAMYGKVLLFTTSVERRCLLSKTLELIRQRGIVLVPGRSYTQVATYKTKMPSPSSEIVTASDGN</sequence>
<dbReference type="AlphaFoldDB" id="A0A0N4X5M2"/>
<evidence type="ECO:0000313" key="1">
    <source>
        <dbReference type="WBParaSite" id="HPLM_0001966401-mRNA-1"/>
    </source>
</evidence>
<protein>
    <submittedName>
        <fullName evidence="1">GRAM domain-containing protein</fullName>
    </submittedName>
</protein>
<dbReference type="WBParaSite" id="HPLM_0001966401-mRNA-1">
    <property type="protein sequence ID" value="HPLM_0001966401-mRNA-1"/>
    <property type="gene ID" value="HPLM_0001966401"/>
</dbReference>
<name>A0A0N4X5M2_HAEPC</name>
<proteinExistence type="predicted"/>
<reference evidence="1" key="1">
    <citation type="submission" date="2017-02" db="UniProtKB">
        <authorList>
            <consortium name="WormBaseParasite"/>
        </authorList>
    </citation>
    <scope>IDENTIFICATION</scope>
</reference>
<organism evidence="1">
    <name type="scientific">Haemonchus placei</name>
    <name type="common">Barber's pole worm</name>
    <dbReference type="NCBI Taxonomy" id="6290"/>
    <lineage>
        <taxon>Eukaryota</taxon>
        <taxon>Metazoa</taxon>
        <taxon>Ecdysozoa</taxon>
        <taxon>Nematoda</taxon>
        <taxon>Chromadorea</taxon>
        <taxon>Rhabditida</taxon>
        <taxon>Rhabditina</taxon>
        <taxon>Rhabditomorpha</taxon>
        <taxon>Strongyloidea</taxon>
        <taxon>Trichostrongylidae</taxon>
        <taxon>Haemonchus</taxon>
    </lineage>
</organism>
<accession>A0A0N4X5M2</accession>